<accession>A0ACD1DUF1</accession>
<evidence type="ECO:0000313" key="1">
    <source>
        <dbReference type="EMBL" id="QVL35816.1"/>
    </source>
</evidence>
<evidence type="ECO:0000313" key="2">
    <source>
        <dbReference type="Proteomes" id="UP000682204"/>
    </source>
</evidence>
<keyword evidence="1" id="KW-0413">Isomerase</keyword>
<dbReference type="EMBL" id="CP074691">
    <property type="protein sequence ID" value="QVL35816.1"/>
    <property type="molecule type" value="Genomic_DNA"/>
</dbReference>
<dbReference type="EC" id="5.4.3.2" evidence="1"/>
<sequence length="426" mass="48978">MIDFRAIPLWKDVTDAQWNDWHWQVANRITTVDALRQVIDIDDDEADQIERSLSHLRMAITPYYASLMDREDRTCPIRRQAVPTLHEIERGKADLHDPLHEDIDSPVPGLTHRYPDRGLLLITDQCSMYCRHCTRRRKAGETDRAYGQAQIQKGIDYIRETPSFRDVLLSGGDPLTVDEDFLEWVIAELKAIPHVDFVRLGSRTPVVCPQRITDSLCAMLRKYHPIWLNTHFNHPKEITEESSRACARLADAGIPLGNQSVLLRGINDCPYLIRELNQQLLKIRVNPYYIYQCDLSEGIEHFRTSIGKGIEIIEYLRGHTTGMAQPLFIVDAPGGGGKIPVGPNYVVSRSDRKVILRNYEGVLTVYTEPDDDRSHPEELYRWEEYTRRQRSLSREGLIKLFEGDAISLEPADLDRRRRGAKSGRAL</sequence>
<dbReference type="Proteomes" id="UP000682204">
    <property type="component" value="Chromosome"/>
</dbReference>
<organism evidence="1 2">
    <name type="scientific">Aminirod propionatiphilus</name>
    <dbReference type="NCBI Taxonomy" id="3415223"/>
    <lineage>
        <taxon>Bacteria</taxon>
        <taxon>Thermotogati</taxon>
        <taxon>Synergistota</taxon>
        <taxon>Synergistia</taxon>
        <taxon>Synergistales</taxon>
        <taxon>Aminiphilaceae</taxon>
        <taxon>Aminirod</taxon>
    </lineage>
</organism>
<protein>
    <submittedName>
        <fullName evidence="1">Lysine 2,3-aminomutase</fullName>
        <ecNumber evidence="1">5.4.3.2</ecNumber>
    </submittedName>
</protein>
<gene>
    <name evidence="1" type="primary">ablA</name>
    <name evidence="1" type="ORF">KIH16_11790</name>
</gene>
<proteinExistence type="predicted"/>
<keyword evidence="2" id="KW-1185">Reference proteome</keyword>
<name>A0ACD1DUF1_9BACT</name>
<reference evidence="1" key="1">
    <citation type="submission" date="2021-05" db="EMBL/GenBank/DDBJ databases">
        <title>An isolated secondary fermenter in methanogenic hydrocarbon-degrading communities.</title>
        <authorList>
            <person name="Liu Y.-F."/>
            <person name="Liu Z.-l."/>
        </authorList>
    </citation>
    <scope>NUCLEOTIDE SEQUENCE</scope>
    <source>
        <strain evidence="1">L-13</strain>
    </source>
</reference>